<dbReference type="Proteomes" id="UP001055025">
    <property type="component" value="Unassembled WGS sequence"/>
</dbReference>
<evidence type="ECO:0000313" key="1">
    <source>
        <dbReference type="EMBL" id="GJM54434.1"/>
    </source>
</evidence>
<protein>
    <recommendedName>
        <fullName evidence="3">SH3 domain-containing protein</fullName>
    </recommendedName>
</protein>
<reference evidence="1" key="1">
    <citation type="journal article" date="2022" name="Int. J. Syst. Evol. Microbiol.">
        <title>Granulimonas faecalis gen. nov., sp. nov., and Leptogranulimonas caecicola gen. nov., sp. nov., novel lactate-producing Atopobiaceae bacteria isolated from mouse intestines, and an emended description of the family Atopobiaceae.</title>
        <authorList>
            <person name="Morinaga K."/>
            <person name="Kusada H."/>
            <person name="Sakamoto S."/>
            <person name="Murakami T."/>
            <person name="Toyoda A."/>
            <person name="Mori H."/>
            <person name="Meng X.Y."/>
            <person name="Takashino M."/>
            <person name="Murotomi K."/>
            <person name="Tamaki H."/>
        </authorList>
    </citation>
    <scope>NUCLEOTIDE SEQUENCE</scope>
    <source>
        <strain evidence="1">OPF53</strain>
    </source>
</reference>
<dbReference type="EMBL" id="BQKC01000001">
    <property type="protein sequence ID" value="GJM54434.1"/>
    <property type="molecule type" value="Genomic_DNA"/>
</dbReference>
<dbReference type="AlphaFoldDB" id="A0AAV5B147"/>
<evidence type="ECO:0000313" key="2">
    <source>
        <dbReference type="Proteomes" id="UP001055025"/>
    </source>
</evidence>
<sequence length="87" mass="9624">MQDEKYLVVARVLDSHSLNKGICVLVTFKTDEPSVQDVMATLEKGDIITWTHLYPSDTSGYVSGWELAKGYDEAGALLGTPLERFDS</sequence>
<gene>
    <name evidence="1" type="ORF">ATOP_00890</name>
</gene>
<organism evidence="1 2">
    <name type="scientific">Granulimonas faecalis</name>
    <dbReference type="NCBI Taxonomy" id="2894155"/>
    <lineage>
        <taxon>Bacteria</taxon>
        <taxon>Bacillati</taxon>
        <taxon>Actinomycetota</taxon>
        <taxon>Coriobacteriia</taxon>
        <taxon>Coriobacteriales</taxon>
        <taxon>Kribbibacteriaceae</taxon>
        <taxon>Granulimonas</taxon>
    </lineage>
</organism>
<name>A0AAV5B147_9ACTN</name>
<accession>A0AAV5B147</accession>
<proteinExistence type="predicted"/>
<evidence type="ECO:0008006" key="3">
    <source>
        <dbReference type="Google" id="ProtNLM"/>
    </source>
</evidence>
<comment type="caution">
    <text evidence="1">The sequence shown here is derived from an EMBL/GenBank/DDBJ whole genome shotgun (WGS) entry which is preliminary data.</text>
</comment>
<keyword evidence="2" id="KW-1185">Reference proteome</keyword>